<name>A0A0G1WDN8_9BACT</name>
<reference evidence="1 2" key="1">
    <citation type="journal article" date="2015" name="Nature">
        <title>rRNA introns, odd ribosomes, and small enigmatic genomes across a large radiation of phyla.</title>
        <authorList>
            <person name="Brown C.T."/>
            <person name="Hug L.A."/>
            <person name="Thomas B.C."/>
            <person name="Sharon I."/>
            <person name="Castelle C.J."/>
            <person name="Singh A."/>
            <person name="Wilkins M.J."/>
            <person name="Williams K.H."/>
            <person name="Banfield J.F."/>
        </authorList>
    </citation>
    <scope>NUCLEOTIDE SEQUENCE [LARGE SCALE GENOMIC DNA]</scope>
</reference>
<dbReference type="Gene3D" id="1.10.530.10">
    <property type="match status" value="1"/>
</dbReference>
<dbReference type="InterPro" id="IPR023346">
    <property type="entry name" value="Lysozyme-like_dom_sf"/>
</dbReference>
<protein>
    <recommendedName>
        <fullName evidence="3">Mannosyl-glycoprotein endo-beta-N-acetylglucosamidase-like domain-containing protein</fullName>
    </recommendedName>
</protein>
<evidence type="ECO:0008006" key="3">
    <source>
        <dbReference type="Google" id="ProtNLM"/>
    </source>
</evidence>
<evidence type="ECO:0000313" key="1">
    <source>
        <dbReference type="EMBL" id="KKU88448.1"/>
    </source>
</evidence>
<dbReference type="Proteomes" id="UP000034739">
    <property type="component" value="Unassembled WGS sequence"/>
</dbReference>
<dbReference type="AlphaFoldDB" id="A0A0G1WDN8"/>
<organism evidence="1 2">
    <name type="scientific">Candidatus Gottesmanbacteria bacterium GW2011_GWA2_47_9</name>
    <dbReference type="NCBI Taxonomy" id="1618445"/>
    <lineage>
        <taxon>Bacteria</taxon>
        <taxon>Candidatus Gottesmaniibacteriota</taxon>
    </lineage>
</organism>
<dbReference type="SUPFAM" id="SSF53955">
    <property type="entry name" value="Lysozyme-like"/>
    <property type="match status" value="1"/>
</dbReference>
<gene>
    <name evidence="1" type="ORF">UY16_C0007G0029</name>
</gene>
<proteinExistence type="predicted"/>
<evidence type="ECO:0000313" key="2">
    <source>
        <dbReference type="Proteomes" id="UP000034739"/>
    </source>
</evidence>
<sequence length="199" mass="22212">MKKALLVVLFLPFTLLFLLGNLTVLAWSRTWQPIAAPLSASPISDTNFQLTASAGTAQVLGAKVIPGDARGLLLHSFLERHDSPMAPYAEYLVQQADEYAIDFRLVVAIAMCESNLGKRMPTRDSYNAWGIAVYTGKQTGATFDNWEEAINWVSRYIKQKYYDRGIIDLRDIGAIWAPPSVEKGYSWTNCVESFRGTIL</sequence>
<comment type="caution">
    <text evidence="1">The sequence shown here is derived from an EMBL/GenBank/DDBJ whole genome shotgun (WGS) entry which is preliminary data.</text>
</comment>
<accession>A0A0G1WDN8</accession>
<dbReference type="EMBL" id="LCOY01000007">
    <property type="protein sequence ID" value="KKU88448.1"/>
    <property type="molecule type" value="Genomic_DNA"/>
</dbReference>